<evidence type="ECO:0000313" key="3">
    <source>
        <dbReference type="Proteomes" id="UP001289581"/>
    </source>
</evidence>
<gene>
    <name evidence="2" type="ORF">QU665_02275</name>
</gene>
<dbReference type="RefSeq" id="WP_322911515.1">
    <property type="nucleotide sequence ID" value="NZ_JAXBCZ010000001.1"/>
</dbReference>
<evidence type="ECO:0008006" key="4">
    <source>
        <dbReference type="Google" id="ProtNLM"/>
    </source>
</evidence>
<comment type="caution">
    <text evidence="2">The sequence shown here is derived from an EMBL/GenBank/DDBJ whole genome shotgun (WGS) entry which is preliminary data.</text>
</comment>
<evidence type="ECO:0000256" key="1">
    <source>
        <dbReference type="SAM" id="Coils"/>
    </source>
</evidence>
<organism evidence="2 3">
    <name type="scientific">Actinomyces oris</name>
    <dbReference type="NCBI Taxonomy" id="544580"/>
    <lineage>
        <taxon>Bacteria</taxon>
        <taxon>Bacillati</taxon>
        <taxon>Actinomycetota</taxon>
        <taxon>Actinomycetes</taxon>
        <taxon>Actinomycetales</taxon>
        <taxon>Actinomycetaceae</taxon>
        <taxon>Actinomyces</taxon>
    </lineage>
</organism>
<proteinExistence type="predicted"/>
<reference evidence="2 3" key="1">
    <citation type="submission" date="2023-06" db="EMBL/GenBank/DDBJ databases">
        <title>Actinomyces orist ORNL 0101 HMT-893 genome.</title>
        <authorList>
            <person name="Johnston C.D."/>
            <person name="Chen T."/>
            <person name="Dewhirst F.E."/>
        </authorList>
    </citation>
    <scope>NUCLEOTIDE SEQUENCE [LARGE SCALE GENOMIC DNA]</scope>
    <source>
        <strain evidence="2 3">ORNL 0101</strain>
    </source>
</reference>
<evidence type="ECO:0000313" key="2">
    <source>
        <dbReference type="EMBL" id="MEA1303918.1"/>
    </source>
</evidence>
<feature type="coiled-coil region" evidence="1">
    <location>
        <begin position="21"/>
        <end position="91"/>
    </location>
</feature>
<dbReference type="EMBL" id="JAXBCZ010000001">
    <property type="protein sequence ID" value="MEA1303918.1"/>
    <property type="molecule type" value="Genomic_DNA"/>
</dbReference>
<keyword evidence="3" id="KW-1185">Reference proteome</keyword>
<keyword evidence="1" id="KW-0175">Coiled coil</keyword>
<dbReference type="AlphaFoldDB" id="A0AAW9KNF3"/>
<dbReference type="Gene3D" id="3.90.20.10">
    <property type="match status" value="1"/>
</dbReference>
<name>A0AAW9KNF3_9ACTO</name>
<sequence>MTEKDFQRIQELLTTNLSTAEGRINDRIDKLEREIKDVRSSMEEGFDAIGAQFNEIDNRFAELNEKIDRNYQEVTERIDTLSKDIESQHQDALEAKGALRLLTTQHEDLAGRVAVVESRLQAA</sequence>
<dbReference type="Proteomes" id="UP001289581">
    <property type="component" value="Unassembled WGS sequence"/>
</dbReference>
<protein>
    <recommendedName>
        <fullName evidence="4">t-SNARE coiled-coil homology domain-containing protein</fullName>
    </recommendedName>
</protein>
<dbReference type="SUPFAM" id="SSF58064">
    <property type="entry name" value="Influenza hemagglutinin (stalk)"/>
    <property type="match status" value="1"/>
</dbReference>
<accession>A0AAW9KNF3</accession>